<feature type="non-terminal residue" evidence="2">
    <location>
        <position position="190"/>
    </location>
</feature>
<reference evidence="2" key="1">
    <citation type="submission" date="2023-10" db="EMBL/GenBank/DDBJ databases">
        <authorList>
            <person name="Chen Y."/>
            <person name="Shah S."/>
            <person name="Dougan E. K."/>
            <person name="Thang M."/>
            <person name="Chan C."/>
        </authorList>
    </citation>
    <scope>NUCLEOTIDE SEQUENCE [LARGE SCALE GENOMIC DNA]</scope>
</reference>
<evidence type="ECO:0000313" key="2">
    <source>
        <dbReference type="EMBL" id="CAK0846350.1"/>
    </source>
</evidence>
<gene>
    <name evidence="2" type="ORF">PCOR1329_LOCUS39885</name>
</gene>
<protein>
    <submittedName>
        <fullName evidence="2">Uncharacterized protein</fullName>
    </submittedName>
</protein>
<dbReference type="EMBL" id="CAUYUJ010014817">
    <property type="protein sequence ID" value="CAK0846350.1"/>
    <property type="molecule type" value="Genomic_DNA"/>
</dbReference>
<comment type="caution">
    <text evidence="2">The sequence shown here is derived from an EMBL/GenBank/DDBJ whole genome shotgun (WGS) entry which is preliminary data.</text>
</comment>
<keyword evidence="3" id="KW-1185">Reference proteome</keyword>
<evidence type="ECO:0000256" key="1">
    <source>
        <dbReference type="SAM" id="MobiDB-lite"/>
    </source>
</evidence>
<evidence type="ECO:0000313" key="3">
    <source>
        <dbReference type="Proteomes" id="UP001189429"/>
    </source>
</evidence>
<feature type="non-terminal residue" evidence="2">
    <location>
        <position position="1"/>
    </location>
</feature>
<organism evidence="2 3">
    <name type="scientific">Prorocentrum cordatum</name>
    <dbReference type="NCBI Taxonomy" id="2364126"/>
    <lineage>
        <taxon>Eukaryota</taxon>
        <taxon>Sar</taxon>
        <taxon>Alveolata</taxon>
        <taxon>Dinophyceae</taxon>
        <taxon>Prorocentrales</taxon>
        <taxon>Prorocentraceae</taxon>
        <taxon>Prorocentrum</taxon>
    </lineage>
</organism>
<accession>A0ABN9TK68</accession>
<feature type="region of interest" description="Disordered" evidence="1">
    <location>
        <begin position="30"/>
        <end position="118"/>
    </location>
</feature>
<dbReference type="Proteomes" id="UP001189429">
    <property type="component" value="Unassembled WGS sequence"/>
</dbReference>
<name>A0ABN9TK68_9DINO</name>
<feature type="compositionally biased region" description="Basic and acidic residues" evidence="1">
    <location>
        <begin position="109"/>
        <end position="118"/>
    </location>
</feature>
<proteinExistence type="predicted"/>
<sequence length="190" mass="20550">VSPETTGIASSPSIELSAHAALKAKGHHIKATSSAVDPGIDAAGAERRTTAKAAKRAGKAQRRTDRTIGKIRRARLPRQDRQGPFNNGLATREHLRPPARGPRAGLDPTQRREGSSGECCTRKRLQEAGHDDSTICPRCGGAEESLVRRAWLCKCNRDHEDYDMSDDLLPSALAGAESQPAYWLRGVPAR</sequence>